<dbReference type="InParanoid" id="M4BZ37"/>
<evidence type="ECO:0008006" key="4">
    <source>
        <dbReference type="Google" id="ProtNLM"/>
    </source>
</evidence>
<dbReference type="VEuPathDB" id="FungiDB:HpaG811860"/>
<evidence type="ECO:0000256" key="1">
    <source>
        <dbReference type="SAM" id="MobiDB-lite"/>
    </source>
</evidence>
<dbReference type="EnsemblProtists" id="HpaT811860">
    <property type="protein sequence ID" value="HpaP811860"/>
    <property type="gene ID" value="HpaG811860"/>
</dbReference>
<feature type="compositionally biased region" description="Polar residues" evidence="1">
    <location>
        <begin position="60"/>
        <end position="74"/>
    </location>
</feature>
<organism evidence="2 3">
    <name type="scientific">Hyaloperonospora arabidopsidis (strain Emoy2)</name>
    <name type="common">Downy mildew agent</name>
    <name type="synonym">Peronospora arabidopsidis</name>
    <dbReference type="NCBI Taxonomy" id="559515"/>
    <lineage>
        <taxon>Eukaryota</taxon>
        <taxon>Sar</taxon>
        <taxon>Stramenopiles</taxon>
        <taxon>Oomycota</taxon>
        <taxon>Peronosporomycetes</taxon>
        <taxon>Peronosporales</taxon>
        <taxon>Peronosporaceae</taxon>
        <taxon>Hyaloperonospora</taxon>
    </lineage>
</organism>
<accession>M4BZ37</accession>
<dbReference type="AlphaFoldDB" id="M4BZ37"/>
<reference evidence="3" key="1">
    <citation type="journal article" date="2010" name="Science">
        <title>Signatures of adaptation to obligate biotrophy in the Hyaloperonospora arabidopsidis genome.</title>
        <authorList>
            <person name="Baxter L."/>
            <person name="Tripathy S."/>
            <person name="Ishaque N."/>
            <person name="Boot N."/>
            <person name="Cabral A."/>
            <person name="Kemen E."/>
            <person name="Thines M."/>
            <person name="Ah-Fong A."/>
            <person name="Anderson R."/>
            <person name="Badejoko W."/>
            <person name="Bittner-Eddy P."/>
            <person name="Boore J.L."/>
            <person name="Chibucos M.C."/>
            <person name="Coates M."/>
            <person name="Dehal P."/>
            <person name="Delehaunty K."/>
            <person name="Dong S."/>
            <person name="Downton P."/>
            <person name="Dumas B."/>
            <person name="Fabro G."/>
            <person name="Fronick C."/>
            <person name="Fuerstenberg S.I."/>
            <person name="Fulton L."/>
            <person name="Gaulin E."/>
            <person name="Govers F."/>
            <person name="Hughes L."/>
            <person name="Humphray S."/>
            <person name="Jiang R.H."/>
            <person name="Judelson H."/>
            <person name="Kamoun S."/>
            <person name="Kyung K."/>
            <person name="Meijer H."/>
            <person name="Minx P."/>
            <person name="Morris P."/>
            <person name="Nelson J."/>
            <person name="Phuntumart V."/>
            <person name="Qutob D."/>
            <person name="Rehmany A."/>
            <person name="Rougon-Cardoso A."/>
            <person name="Ryden P."/>
            <person name="Torto-Alalibo T."/>
            <person name="Studholme D."/>
            <person name="Wang Y."/>
            <person name="Win J."/>
            <person name="Wood J."/>
            <person name="Clifton S.W."/>
            <person name="Rogers J."/>
            <person name="Van den Ackerveken G."/>
            <person name="Jones J.D."/>
            <person name="McDowell J.M."/>
            <person name="Beynon J."/>
            <person name="Tyler B.M."/>
        </authorList>
    </citation>
    <scope>NUCLEOTIDE SEQUENCE [LARGE SCALE GENOMIC DNA]</scope>
    <source>
        <strain evidence="3">Emoy2</strain>
    </source>
</reference>
<proteinExistence type="predicted"/>
<feature type="region of interest" description="Disordered" evidence="1">
    <location>
        <begin position="21"/>
        <end position="98"/>
    </location>
</feature>
<evidence type="ECO:0000313" key="3">
    <source>
        <dbReference type="Proteomes" id="UP000011713"/>
    </source>
</evidence>
<protein>
    <recommendedName>
        <fullName evidence="4">RxLR effector candidate protein</fullName>
    </recommendedName>
</protein>
<dbReference type="Proteomes" id="UP000011713">
    <property type="component" value="Unassembled WGS sequence"/>
</dbReference>
<name>M4BZ37_HYAAE</name>
<evidence type="ECO:0000313" key="2">
    <source>
        <dbReference type="EnsemblProtists" id="HpaP811860"/>
    </source>
</evidence>
<reference evidence="2" key="2">
    <citation type="submission" date="2015-06" db="UniProtKB">
        <authorList>
            <consortium name="EnsemblProtists"/>
        </authorList>
    </citation>
    <scope>IDENTIFICATION</scope>
    <source>
        <strain evidence="2">Emoy2</strain>
    </source>
</reference>
<dbReference type="EMBL" id="CU694313">
    <property type="status" value="NOT_ANNOTATED_CDS"/>
    <property type="molecule type" value="Genomic_DNA"/>
</dbReference>
<dbReference type="HOGENOM" id="CLU_2175914_0_0_1"/>
<keyword evidence="3" id="KW-1185">Reference proteome</keyword>
<sequence length="110" mass="12182">MANPEQRLHYKLVDTAQSKYVSKGERNYRRQRQGILANRPAATPGGHKAGVSTGRHEYSRSASAIMSQTSSQATKRAITSGEEPRQPPDSSETPALLTRLKIYQTSCNHK</sequence>